<proteinExistence type="inferred from homology"/>
<evidence type="ECO:0000259" key="3">
    <source>
        <dbReference type="Pfam" id="PF10350"/>
    </source>
</evidence>
<feature type="domain" description="DUF2428" evidence="3">
    <location>
        <begin position="907"/>
        <end position="1150"/>
    </location>
</feature>
<dbReference type="EMBL" id="KQ964761">
    <property type="protein sequence ID" value="KXN66154.1"/>
    <property type="molecule type" value="Genomic_DNA"/>
</dbReference>
<sequence length="1834" mass="210015">MSEIIPNNSLSIEKIIRIYSEDNNSKIFNNNLKTIIYPSLDSPQYLPFIKILLEQFFKFEKPISKRLLIPVLKCNIELNSLEKSQGRDTLLGSLIFGEYLKYIKCSKFDWQTSFGANIDQLKLSTLSTLLEFPLGIKCIDRNIGETLEFIKNHLNNNSPYGSQEKEFVNKDFVSKRCSEQMSWDPQLGLRALLNLSLKFTARLGRLTIDHECIKMLINCLMDKNLPTDINMLAGNLLSLLDSSSNSSLGVKIQSYVNKLYYLKFNKDFLSWLGYLHGAIHLWKVEYWFQATNNSNLFNFMYLNLIDFNRKLPQYLPSSYLVVGVDLLATLLMRLAQYSKQNEASRILEIPINNIVNQLTTDQAKLAEVLDLIFNLWNHPVEALQYKIKNLLEGLLLLCRSHPNRLKVANDILNRTIRLEYYSKTKYGILTYLLPYLGKPSQCLKQDKEFLDNTFEALKVPLIAGKVGEFLGLYTTLLYKELVHEEGFDLNEFEKIVFPPLVDRLINKAYNFRKPISLYILPKLISLHPQLSHDLLAFVAERSLPASIAVLKVVKSLDLPLPTNLSTLESAIYNADPQVRVDLLGLLCETRKSNSIISASEYSLMIKFLKFNLTGAASDFRQKFTAYFLKFLVRAKDNLNTSNKMLASNRNNRQMESNITEIKRFLSTLIDLIITSFYPGSSPHRISSGLRLLNSFLSTFTWYYEDFFDKINIFKLPEITSSEVLFTTLSYIIMNGYQYNRLLAHDLIKSYPGRLDSSRWDSVGLFNWSFERALSNRARDAESGAHWLDFLIGNVVFSPDYDGSLHLKSKLLQSYIKKDNYSEVIKTTGCNHIDFFMHLLHLLKLRINTAECSITNNESPSISIHGILIILQLMIHQLEKRNLLKMLPNLDIKDQSGIYNLNGWKLVIKEAFNLCHRVLLQVEPPLAQKSPEGIEGDEPDLEVNIESQPESQTQFRNLLSYCWRGCKEASALLGLMLEYLPISVSAEDNGLLTRDQLIKTGIQFQRMFNSLRHRGAFSSVYPNYLKLNVRLLQSKQKDLTSVVNVWLDYHIEQVNCPNLEGTRRSGGLPLGILAILNSFVEVGSGSNEIGTTLDRLIAWAKAGDKETVHRIHAFNVLKFLLTDAKLGPIISSTHTEQAYQLAIDGFGSSEWGIRNSSIMLFTALLNRTFGSKRTRDEHDAVNRLTGREFFGRYPYLLPYLINALELVVEKLESGTHEVPEGLYPILTLLTRLSPSVMDGDSNLIAFKPLVMMCSKSRIYKIREMSSKVLAPLLSGPLFHKNMLELLENLSTVTNENELHGNLLQIEAGLNLNYNSFLSSSKLEITKEFIQVSSELVRLFIDTSIYKNSCNINKGLFLTNVNLLFSPATHNSKLQQVIAEELTQIKLLLNLANLPNTDHSYKFNQLNLKEPLIKLKGPILTLPPLYNWLFDSLQDIRLLGWDEINTRGKLRDYHPVLLDHIFNTEIGYTHYYRVRLIKLLLDNFQNPFIVEGSVVAGYCPNKANWDQGKAWEWSVLRVQKHLPVSLRTSALRLMGNILNNHLLSPPPEFNVTTALATYTALLKDLSHAGKELELRQSVIESLREINLIHFFNNLQESILINFTICLVNLIQDDDENIRINSAELLFNKKVIDDRYHYDKILENLFEFIGDKFATSSSLHNWLWSSISFTQNELDSSFTTIKSYGSRSLFEVESPNQYLEPIKLMQLSYHTLLKIQSKGIETIQFNIKECCLLINNLIFNYKAINNEEFGPLGVSSTDEVFSILSKSILSLKLIQNASSLTNEERLATQTTFEELNRLNEIYPLHPLVLSLLSDKTVNCLKNVNWLTNYLISFSWNK</sequence>
<dbReference type="Pfam" id="PF10350">
    <property type="entry name" value="DUF2428"/>
    <property type="match status" value="1"/>
</dbReference>
<dbReference type="GO" id="GO:0030488">
    <property type="term" value="P:tRNA methylation"/>
    <property type="evidence" value="ECO:0007669"/>
    <property type="project" value="TreeGrafter"/>
</dbReference>
<dbReference type="Proteomes" id="UP000070444">
    <property type="component" value="Unassembled WGS sequence"/>
</dbReference>
<evidence type="ECO:0000313" key="6">
    <source>
        <dbReference type="EMBL" id="KXN66154.1"/>
    </source>
</evidence>
<dbReference type="Pfam" id="PF25150">
    <property type="entry name" value="TPR_Trm732"/>
    <property type="match status" value="1"/>
</dbReference>
<dbReference type="InterPro" id="IPR016024">
    <property type="entry name" value="ARM-type_fold"/>
</dbReference>
<keyword evidence="2" id="KW-0819">tRNA processing</keyword>
<dbReference type="STRING" id="796925.A0A137NU52"/>
<dbReference type="InterPro" id="IPR051954">
    <property type="entry name" value="tRNA_methyltransferase_THADA"/>
</dbReference>
<protein>
    <submittedName>
        <fullName evidence="6">Uncharacterized protein</fullName>
    </submittedName>
</protein>
<dbReference type="OrthoDB" id="73997at2759"/>
<dbReference type="InterPro" id="IPR019442">
    <property type="entry name" value="THADA/TRM732_DUF2428"/>
</dbReference>
<dbReference type="PANTHER" id="PTHR14387">
    <property type="entry name" value="THADA/DEATH RECEPTOR INTERACTING PROTEIN"/>
    <property type="match status" value="1"/>
</dbReference>
<gene>
    <name evidence="6" type="ORF">CONCODRAFT_87570</name>
</gene>
<dbReference type="InterPro" id="IPR056843">
    <property type="entry name" value="THADA-like_TPR"/>
</dbReference>
<comment type="similarity">
    <text evidence="1">Belongs to the THADA family.</text>
</comment>
<dbReference type="Pfam" id="PF25151">
    <property type="entry name" value="TPR_Trm732_C"/>
    <property type="match status" value="1"/>
</dbReference>
<feature type="domain" description="tRNA (32-2'-O)-methyltransferase regulator THADA-like TPR repeats region" evidence="4">
    <location>
        <begin position="499"/>
        <end position="697"/>
    </location>
</feature>
<dbReference type="SUPFAM" id="SSF48371">
    <property type="entry name" value="ARM repeat"/>
    <property type="match status" value="1"/>
</dbReference>
<accession>A0A137NU52</accession>
<dbReference type="InterPro" id="IPR056842">
    <property type="entry name" value="THADA-like_TPR_C"/>
</dbReference>
<dbReference type="GO" id="GO:0005829">
    <property type="term" value="C:cytosol"/>
    <property type="evidence" value="ECO:0007669"/>
    <property type="project" value="TreeGrafter"/>
</dbReference>
<evidence type="ECO:0000259" key="4">
    <source>
        <dbReference type="Pfam" id="PF25150"/>
    </source>
</evidence>
<evidence type="ECO:0000256" key="1">
    <source>
        <dbReference type="ARBA" id="ARBA00010409"/>
    </source>
</evidence>
<organism evidence="6 7">
    <name type="scientific">Conidiobolus coronatus (strain ATCC 28846 / CBS 209.66 / NRRL 28638)</name>
    <name type="common">Delacroixia coronata</name>
    <dbReference type="NCBI Taxonomy" id="796925"/>
    <lineage>
        <taxon>Eukaryota</taxon>
        <taxon>Fungi</taxon>
        <taxon>Fungi incertae sedis</taxon>
        <taxon>Zoopagomycota</taxon>
        <taxon>Entomophthoromycotina</taxon>
        <taxon>Entomophthoromycetes</taxon>
        <taxon>Entomophthorales</taxon>
        <taxon>Ancylistaceae</taxon>
        <taxon>Conidiobolus</taxon>
    </lineage>
</organism>
<dbReference type="OMA" id="MESNITE"/>
<evidence type="ECO:0000313" key="7">
    <source>
        <dbReference type="Proteomes" id="UP000070444"/>
    </source>
</evidence>
<feature type="domain" description="tRNA (32-2'-O)-methyltransferase regulator THADA-like C-terminal TPR repeats region" evidence="5">
    <location>
        <begin position="1153"/>
        <end position="1305"/>
    </location>
</feature>
<keyword evidence="7" id="KW-1185">Reference proteome</keyword>
<name>A0A137NU52_CONC2</name>
<evidence type="ECO:0000259" key="5">
    <source>
        <dbReference type="Pfam" id="PF25151"/>
    </source>
</evidence>
<dbReference type="PANTHER" id="PTHR14387:SF0">
    <property type="entry name" value="DUF2428 DOMAIN-CONTAINING PROTEIN"/>
    <property type="match status" value="1"/>
</dbReference>
<evidence type="ECO:0000256" key="2">
    <source>
        <dbReference type="ARBA" id="ARBA00022694"/>
    </source>
</evidence>
<reference evidence="6 7" key="1">
    <citation type="journal article" date="2015" name="Genome Biol. Evol.">
        <title>Phylogenomic analyses indicate that early fungi evolved digesting cell walls of algal ancestors of land plants.</title>
        <authorList>
            <person name="Chang Y."/>
            <person name="Wang S."/>
            <person name="Sekimoto S."/>
            <person name="Aerts A.L."/>
            <person name="Choi C."/>
            <person name="Clum A."/>
            <person name="LaButti K.M."/>
            <person name="Lindquist E.A."/>
            <person name="Yee Ngan C."/>
            <person name="Ohm R.A."/>
            <person name="Salamov A.A."/>
            <person name="Grigoriev I.V."/>
            <person name="Spatafora J.W."/>
            <person name="Berbee M.L."/>
        </authorList>
    </citation>
    <scope>NUCLEOTIDE SEQUENCE [LARGE SCALE GENOMIC DNA]</scope>
    <source>
        <strain evidence="6 7">NRRL 28638</strain>
    </source>
</reference>